<sequence length="154" mass="17115">MDEECEPQTHTKLLQPWKILIADDDISVHDTTLLALAGVRIHNRPLEFLHAYSAKEAHQVLLENTDMSLVLLDVVMETVDAGLKLVGVIRNELDLKNLRIVLRTGQPGYAPEQQVNTEFAIDAYTTKSKLTRSILISVLNDTLSVSPPATGYPN</sequence>
<dbReference type="SUPFAM" id="SSF52172">
    <property type="entry name" value="CheY-like"/>
    <property type="match status" value="1"/>
</dbReference>
<reference evidence="1 2" key="1">
    <citation type="journal article" date="2019" name="Int. J. Syst. Evol. Microbiol.">
        <title>Undibacterium piscinae sp. nov., isolated from Korean shiner intestine.</title>
        <authorList>
            <person name="Lee S.Y."/>
            <person name="Kang W."/>
            <person name="Kim P.S."/>
            <person name="Kim H.S."/>
            <person name="Sung H."/>
            <person name="Shin N.R."/>
            <person name="Whon T.W."/>
            <person name="Yun J.H."/>
            <person name="Lee J.Y."/>
            <person name="Lee J.Y."/>
            <person name="Jung M.J."/>
            <person name="Jeong Y.S."/>
            <person name="Tak E.J."/>
            <person name="Han J.E."/>
            <person name="Hyun D.W."/>
            <person name="Kang M.S."/>
            <person name="Lee K.E."/>
            <person name="Lee B.H."/>
            <person name="Bae J.W."/>
        </authorList>
    </citation>
    <scope>NUCLEOTIDE SEQUENCE [LARGE SCALE GENOMIC DNA]</scope>
    <source>
        <strain evidence="1 2">S11R28</strain>
    </source>
</reference>
<evidence type="ECO:0000313" key="2">
    <source>
        <dbReference type="Proteomes" id="UP000274350"/>
    </source>
</evidence>
<organism evidence="1 2">
    <name type="scientific">Undibacterium piscinae</name>
    <dbReference type="NCBI Taxonomy" id="2495591"/>
    <lineage>
        <taxon>Bacteria</taxon>
        <taxon>Pseudomonadati</taxon>
        <taxon>Pseudomonadota</taxon>
        <taxon>Betaproteobacteria</taxon>
        <taxon>Burkholderiales</taxon>
        <taxon>Oxalobacteraceae</taxon>
        <taxon>Undibacterium</taxon>
    </lineage>
</organism>
<dbReference type="Proteomes" id="UP000274350">
    <property type="component" value="Chromosome"/>
</dbReference>
<evidence type="ECO:0000313" key="1">
    <source>
        <dbReference type="EMBL" id="QJQ07377.1"/>
    </source>
</evidence>
<dbReference type="EMBL" id="CP051152">
    <property type="protein sequence ID" value="QJQ07377.1"/>
    <property type="molecule type" value="Genomic_DNA"/>
</dbReference>
<dbReference type="AlphaFoldDB" id="A0A6M4AA82"/>
<name>A0A6M4AA82_9BURK</name>
<dbReference type="Gene3D" id="3.40.50.2300">
    <property type="match status" value="1"/>
</dbReference>
<gene>
    <name evidence="1" type="ORF">EJG51_017910</name>
</gene>
<accession>A0A6M4AA82</accession>
<protein>
    <recommendedName>
        <fullName evidence="3">Response regulator</fullName>
    </recommendedName>
</protein>
<evidence type="ECO:0008006" key="3">
    <source>
        <dbReference type="Google" id="ProtNLM"/>
    </source>
</evidence>
<dbReference type="KEGG" id="upi:EJG51_017910"/>
<proteinExistence type="predicted"/>
<keyword evidence="2" id="KW-1185">Reference proteome</keyword>
<dbReference type="InterPro" id="IPR011006">
    <property type="entry name" value="CheY-like_superfamily"/>
</dbReference>